<dbReference type="Pfam" id="PF13409">
    <property type="entry name" value="GST_N_2"/>
    <property type="match status" value="1"/>
</dbReference>
<dbReference type="EMBL" id="WMBQ01000001">
    <property type="protein sequence ID" value="MTD93590.1"/>
    <property type="molecule type" value="Genomic_DNA"/>
</dbReference>
<dbReference type="GO" id="GO:0016740">
    <property type="term" value="F:transferase activity"/>
    <property type="evidence" value="ECO:0007669"/>
    <property type="project" value="UniProtKB-KW"/>
</dbReference>
<dbReference type="PANTHER" id="PTHR44051:SF8">
    <property type="entry name" value="GLUTATHIONE S-TRANSFERASE GSTA"/>
    <property type="match status" value="1"/>
</dbReference>
<dbReference type="CDD" id="cd03057">
    <property type="entry name" value="GST_N_Beta"/>
    <property type="match status" value="1"/>
</dbReference>
<dbReference type="Gene3D" id="3.40.30.10">
    <property type="entry name" value="Glutaredoxin"/>
    <property type="match status" value="1"/>
</dbReference>
<gene>
    <name evidence="3" type="ORF">GIW81_04485</name>
</gene>
<keyword evidence="3" id="KW-0808">Transferase</keyword>
<feature type="domain" description="GST C-terminal" evidence="2">
    <location>
        <begin position="84"/>
        <end position="195"/>
    </location>
</feature>
<protein>
    <submittedName>
        <fullName evidence="3">Glutathione S-transferase</fullName>
    </submittedName>
</protein>
<dbReference type="RefSeq" id="WP_154738118.1">
    <property type="nucleotide sequence ID" value="NZ_WMBQ01000001.1"/>
</dbReference>
<dbReference type="Proteomes" id="UP000440694">
    <property type="component" value="Unassembled WGS sequence"/>
</dbReference>
<dbReference type="PROSITE" id="PS50405">
    <property type="entry name" value="GST_CTER"/>
    <property type="match status" value="1"/>
</dbReference>
<dbReference type="Gene3D" id="1.20.1050.10">
    <property type="match status" value="1"/>
</dbReference>
<evidence type="ECO:0000259" key="2">
    <source>
        <dbReference type="PROSITE" id="PS50405"/>
    </source>
</evidence>
<dbReference type="SFLD" id="SFLDG00358">
    <property type="entry name" value="Main_(cytGST)"/>
    <property type="match status" value="1"/>
</dbReference>
<dbReference type="InterPro" id="IPR040079">
    <property type="entry name" value="Glutathione_S-Trfase"/>
</dbReference>
<proteinExistence type="predicted"/>
<dbReference type="InterPro" id="IPR036249">
    <property type="entry name" value="Thioredoxin-like_sf"/>
</dbReference>
<dbReference type="PROSITE" id="PS50404">
    <property type="entry name" value="GST_NTER"/>
    <property type="match status" value="1"/>
</dbReference>
<evidence type="ECO:0000313" key="3">
    <source>
        <dbReference type="EMBL" id="MTD93590.1"/>
    </source>
</evidence>
<reference evidence="3 4" key="1">
    <citation type="submission" date="2019-11" db="EMBL/GenBank/DDBJ databases">
        <title>Identification of a novel strain.</title>
        <authorList>
            <person name="Xu Q."/>
            <person name="Wang G."/>
        </authorList>
    </citation>
    <scope>NUCLEOTIDE SEQUENCE [LARGE SCALE GENOMIC DNA]</scope>
    <source>
        <strain evidence="4">xq</strain>
    </source>
</reference>
<comment type="caution">
    <text evidence="3">The sequence shown here is derived from an EMBL/GenBank/DDBJ whole genome shotgun (WGS) entry which is preliminary data.</text>
</comment>
<accession>A0A6I3KI28</accession>
<dbReference type="AlphaFoldDB" id="A0A6I3KI28"/>
<dbReference type="Pfam" id="PF00043">
    <property type="entry name" value="GST_C"/>
    <property type="match status" value="1"/>
</dbReference>
<dbReference type="PANTHER" id="PTHR44051">
    <property type="entry name" value="GLUTATHIONE S-TRANSFERASE-RELATED"/>
    <property type="match status" value="1"/>
</dbReference>
<dbReference type="CDD" id="cd03188">
    <property type="entry name" value="GST_C_Beta"/>
    <property type="match status" value="1"/>
</dbReference>
<dbReference type="SFLD" id="SFLDG01150">
    <property type="entry name" value="Main.1:_Beta-like"/>
    <property type="match status" value="1"/>
</dbReference>
<evidence type="ECO:0000313" key="4">
    <source>
        <dbReference type="Proteomes" id="UP000440694"/>
    </source>
</evidence>
<dbReference type="SFLD" id="SFLDS00019">
    <property type="entry name" value="Glutathione_Transferase_(cytos"/>
    <property type="match status" value="1"/>
</dbReference>
<name>A0A6I3KI28_9HYPH</name>
<dbReference type="SUPFAM" id="SSF52833">
    <property type="entry name" value="Thioredoxin-like"/>
    <property type="match status" value="1"/>
</dbReference>
<dbReference type="InterPro" id="IPR004046">
    <property type="entry name" value="GST_C"/>
</dbReference>
<organism evidence="3 4">
    <name type="scientific">Hyphomicrobium album</name>
    <dbReference type="NCBI Taxonomy" id="2665159"/>
    <lineage>
        <taxon>Bacteria</taxon>
        <taxon>Pseudomonadati</taxon>
        <taxon>Pseudomonadota</taxon>
        <taxon>Alphaproteobacteria</taxon>
        <taxon>Hyphomicrobiales</taxon>
        <taxon>Hyphomicrobiaceae</taxon>
        <taxon>Hyphomicrobium</taxon>
    </lineage>
</organism>
<sequence length="195" mass="21424">MKLYYSPGACSLADHIALHEAGMTFDLAQVDLKTHKLEDGRSYTEINPKGSVPALQFDDGEVLTENVAILTYIADQNPAPVPRGPLGRHRLIEMLAFIGSEVHKPFHPLFVPQSTDAEKKQAGATVEKKLKHVAAKFEGPYLFGAQPTVADDYLFVMLMWAAKMQLAVPDNLAAFSARMRERPAVKLALTHEGLA</sequence>
<dbReference type="InterPro" id="IPR036282">
    <property type="entry name" value="Glutathione-S-Trfase_C_sf"/>
</dbReference>
<evidence type="ECO:0000259" key="1">
    <source>
        <dbReference type="PROSITE" id="PS50404"/>
    </source>
</evidence>
<dbReference type="SUPFAM" id="SSF47616">
    <property type="entry name" value="GST C-terminal domain-like"/>
    <property type="match status" value="1"/>
</dbReference>
<dbReference type="InterPro" id="IPR010987">
    <property type="entry name" value="Glutathione-S-Trfase_C-like"/>
</dbReference>
<keyword evidence="4" id="KW-1185">Reference proteome</keyword>
<dbReference type="InterPro" id="IPR004045">
    <property type="entry name" value="Glutathione_S-Trfase_N"/>
</dbReference>
<feature type="domain" description="GST N-terminal" evidence="1">
    <location>
        <begin position="1"/>
        <end position="81"/>
    </location>
</feature>